<evidence type="ECO:0000313" key="2">
    <source>
        <dbReference type="Proteomes" id="UP000245021"/>
    </source>
</evidence>
<name>A0A2R5HDW3_9LACT</name>
<reference evidence="1 2" key="1">
    <citation type="journal article" date="2018" name="Genome Announc.">
        <title>Draft Genome Sequence of Lactococcus sp. Strain NtB2 (JCM 32569), Isolated from the Gut of the Higher Termite Nasutitermes takasagoensis.</title>
        <authorList>
            <person name="Noda S."/>
            <person name="Aihara C."/>
            <person name="Yuki M."/>
            <person name="Ohkuma M."/>
        </authorList>
    </citation>
    <scope>NUCLEOTIDE SEQUENCE [LARGE SCALE GENOMIC DNA]</scope>
    <source>
        <strain evidence="1 2">NtB2</strain>
    </source>
</reference>
<dbReference type="SUPFAM" id="SSF55961">
    <property type="entry name" value="Bet v1-like"/>
    <property type="match status" value="1"/>
</dbReference>
<accession>A0A2R5HDW3</accession>
<organism evidence="1 2">
    <name type="scientific">Lactococcus termiticola</name>
    <dbReference type="NCBI Taxonomy" id="2169526"/>
    <lineage>
        <taxon>Bacteria</taxon>
        <taxon>Bacillati</taxon>
        <taxon>Bacillota</taxon>
        <taxon>Bacilli</taxon>
        <taxon>Lactobacillales</taxon>
        <taxon>Streptococcaceae</taxon>
        <taxon>Lactococcus</taxon>
    </lineage>
</organism>
<proteinExistence type="predicted"/>
<sequence>MAKSMFTNALNIRASREEIVEALTQLPAILSWDKEIIAMEALAGGSYRVKRNASAYVQEELLTIKSQADGVLYQATSADLNYQIDWKLSEDEGSQLLSQELIIEEALNPVVIGIAKTVTKLAFQRMLGAVKQLVETKGEIK</sequence>
<gene>
    <name evidence="1" type="ORF">NtB2_00350</name>
</gene>
<evidence type="ECO:0008006" key="3">
    <source>
        <dbReference type="Google" id="ProtNLM"/>
    </source>
</evidence>
<protein>
    <recommendedName>
        <fullName evidence="3">SRPBCC family protein</fullName>
    </recommendedName>
</protein>
<keyword evidence="2" id="KW-1185">Reference proteome</keyword>
<dbReference type="RefSeq" id="WP_125194932.1">
    <property type="nucleotide sequence ID" value="NZ_BFFO01000002.1"/>
</dbReference>
<evidence type="ECO:0000313" key="1">
    <source>
        <dbReference type="EMBL" id="GBG96239.1"/>
    </source>
</evidence>
<dbReference type="AlphaFoldDB" id="A0A2R5HDW3"/>
<dbReference type="EMBL" id="BFFO01000002">
    <property type="protein sequence ID" value="GBG96239.1"/>
    <property type="molecule type" value="Genomic_DNA"/>
</dbReference>
<comment type="caution">
    <text evidence="1">The sequence shown here is derived from an EMBL/GenBank/DDBJ whole genome shotgun (WGS) entry which is preliminary data.</text>
</comment>
<dbReference type="Proteomes" id="UP000245021">
    <property type="component" value="Unassembled WGS sequence"/>
</dbReference>